<comment type="caution">
    <text evidence="2">The sequence shown here is derived from an EMBL/GenBank/DDBJ whole genome shotgun (WGS) entry which is preliminary data.</text>
</comment>
<name>A0A7X0RRF4_9BACL</name>
<dbReference type="AlphaFoldDB" id="A0A7X0RRF4"/>
<keyword evidence="3" id="KW-1185">Reference proteome</keyword>
<dbReference type="SMART" id="SM00871">
    <property type="entry name" value="AraC_E_bind"/>
    <property type="match status" value="1"/>
</dbReference>
<dbReference type="InterPro" id="IPR010499">
    <property type="entry name" value="AraC_E-bd"/>
</dbReference>
<reference evidence="2 3" key="1">
    <citation type="submission" date="2020-08" db="EMBL/GenBank/DDBJ databases">
        <title>Cohnella phylogeny.</title>
        <authorList>
            <person name="Dunlap C."/>
        </authorList>
    </citation>
    <scope>NUCLEOTIDE SEQUENCE [LARGE SCALE GENOMIC DNA]</scope>
    <source>
        <strain evidence="2 3">DSM 28246</strain>
    </source>
</reference>
<evidence type="ECO:0000313" key="2">
    <source>
        <dbReference type="EMBL" id="MBB6671055.1"/>
    </source>
</evidence>
<dbReference type="Gene3D" id="3.20.80.10">
    <property type="entry name" value="Regulatory factor, effector binding domain"/>
    <property type="match status" value="1"/>
</dbReference>
<sequence>MEITIVERPALQAVVLKIPRDGSEVRRAWKIVHAAMADHPALANREYGLVFIPEWQWETEVTTLWVGVEVRSLEGLPGGFETISIPARKYAKVTVVGNRQRMDETYGSLFEWFDRGEYERDVSEGSLGFEENRLHPVNPFDIPADEIAFFDYDIYAPIAGRRGERA</sequence>
<evidence type="ECO:0000259" key="1">
    <source>
        <dbReference type="SMART" id="SM00871"/>
    </source>
</evidence>
<dbReference type="RefSeq" id="WP_185142544.1">
    <property type="nucleotide sequence ID" value="NZ_JACJVP010000015.1"/>
</dbReference>
<gene>
    <name evidence="2" type="ORF">H7C19_10175</name>
</gene>
<dbReference type="Proteomes" id="UP000547209">
    <property type="component" value="Unassembled WGS sequence"/>
</dbReference>
<protein>
    <submittedName>
        <fullName evidence="2">GyrI-like domain-containing protein</fullName>
    </submittedName>
</protein>
<feature type="domain" description="AraC effector-binding" evidence="1">
    <location>
        <begin position="1"/>
        <end position="159"/>
    </location>
</feature>
<dbReference type="InterPro" id="IPR029441">
    <property type="entry name" value="Cass2"/>
</dbReference>
<accession>A0A7X0RRF4</accession>
<organism evidence="2 3">
    <name type="scientific">Cohnella nanjingensis</name>
    <dbReference type="NCBI Taxonomy" id="1387779"/>
    <lineage>
        <taxon>Bacteria</taxon>
        <taxon>Bacillati</taxon>
        <taxon>Bacillota</taxon>
        <taxon>Bacilli</taxon>
        <taxon>Bacillales</taxon>
        <taxon>Paenibacillaceae</taxon>
        <taxon>Cohnella</taxon>
    </lineage>
</organism>
<evidence type="ECO:0000313" key="3">
    <source>
        <dbReference type="Proteomes" id="UP000547209"/>
    </source>
</evidence>
<dbReference type="SUPFAM" id="SSF55136">
    <property type="entry name" value="Probable bacterial effector-binding domain"/>
    <property type="match status" value="1"/>
</dbReference>
<dbReference type="Pfam" id="PF14526">
    <property type="entry name" value="Cass2"/>
    <property type="match status" value="1"/>
</dbReference>
<dbReference type="EMBL" id="JACJVP010000015">
    <property type="protein sequence ID" value="MBB6671055.1"/>
    <property type="molecule type" value="Genomic_DNA"/>
</dbReference>
<proteinExistence type="predicted"/>
<dbReference type="InterPro" id="IPR011256">
    <property type="entry name" value="Reg_factor_effector_dom_sf"/>
</dbReference>